<protein>
    <recommendedName>
        <fullName evidence="2">YDG domain-containing protein</fullName>
    </recommendedName>
</protein>
<dbReference type="SMART" id="SM00466">
    <property type="entry name" value="SRA"/>
    <property type="match status" value="1"/>
</dbReference>
<dbReference type="Pfam" id="PF02182">
    <property type="entry name" value="SAD_SRA"/>
    <property type="match status" value="1"/>
</dbReference>
<dbReference type="Proteomes" id="UP000717634">
    <property type="component" value="Unassembled WGS sequence"/>
</dbReference>
<evidence type="ECO:0000313" key="3">
    <source>
        <dbReference type="EMBL" id="NKI88302.1"/>
    </source>
</evidence>
<dbReference type="RefSeq" id="WP_168671947.1">
    <property type="nucleotide sequence ID" value="NZ_JAAVTK010000002.1"/>
</dbReference>
<dbReference type="PANTHER" id="PTHR14140:SF27">
    <property type="entry name" value="OS04G0289800 PROTEIN"/>
    <property type="match status" value="1"/>
</dbReference>
<evidence type="ECO:0000259" key="2">
    <source>
        <dbReference type="PROSITE" id="PS51015"/>
    </source>
</evidence>
<keyword evidence="4" id="KW-1185">Reference proteome</keyword>
<gene>
    <name evidence="3" type="ORF">HBN54_000889</name>
</gene>
<feature type="domain" description="YDG" evidence="2">
    <location>
        <begin position="6"/>
        <end position="145"/>
    </location>
</feature>
<proteinExistence type="predicted"/>
<accession>A0ABX1HDQ0</accession>
<organism evidence="3 4">
    <name type="scientific">Hymenobacter artigasi</name>
    <dbReference type="NCBI Taxonomy" id="2719616"/>
    <lineage>
        <taxon>Bacteria</taxon>
        <taxon>Pseudomonadati</taxon>
        <taxon>Bacteroidota</taxon>
        <taxon>Cytophagia</taxon>
        <taxon>Cytophagales</taxon>
        <taxon>Hymenobacteraceae</taxon>
        <taxon>Hymenobacter</taxon>
    </lineage>
</organism>
<feature type="region of interest" description="Disordered" evidence="1">
    <location>
        <begin position="64"/>
        <end position="83"/>
    </location>
</feature>
<dbReference type="InterPro" id="IPR003105">
    <property type="entry name" value="SRA_YDG"/>
</dbReference>
<dbReference type="InterPro" id="IPR036987">
    <property type="entry name" value="SRA-YDG_sf"/>
</dbReference>
<sequence length="147" mass="16244">MLFRFGHVGTYRPGDTYCNRIELAFSGVHRPRRAGVCGTQALGAESIVLAGQYEDDEFGEPEIRYSGNGGRDPKTGRQTTDQVATGTNLALLKSVETGRPVRVLRKVPGEYGLDVYRYEGLYRVIGSSFGPGKSGFQIFVFRLRNFA</sequence>
<dbReference type="Gene3D" id="2.30.280.10">
    <property type="entry name" value="SRA-YDG"/>
    <property type="match status" value="1"/>
</dbReference>
<evidence type="ECO:0000256" key="1">
    <source>
        <dbReference type="SAM" id="MobiDB-lite"/>
    </source>
</evidence>
<dbReference type="PANTHER" id="PTHR14140">
    <property type="entry name" value="E3 UBIQUITIN-PROTEIN LIGASE UHRF-RELATED"/>
    <property type="match status" value="1"/>
</dbReference>
<dbReference type="SUPFAM" id="SSF88697">
    <property type="entry name" value="PUA domain-like"/>
    <property type="match status" value="1"/>
</dbReference>
<reference evidence="3 4" key="1">
    <citation type="submission" date="2020-03" db="EMBL/GenBank/DDBJ databases">
        <title>Genomic Encyclopedia of Type Strains, Phase IV (KMG-V): Genome sequencing to study the core and pangenomes of soil and plant-associated prokaryotes.</title>
        <authorList>
            <person name="Whitman W."/>
        </authorList>
    </citation>
    <scope>NUCLEOTIDE SEQUENCE [LARGE SCALE GENOMIC DNA]</scope>
    <source>
        <strain evidence="3 4">1B</strain>
    </source>
</reference>
<dbReference type="PROSITE" id="PS51015">
    <property type="entry name" value="YDG"/>
    <property type="match status" value="1"/>
</dbReference>
<dbReference type="InterPro" id="IPR015947">
    <property type="entry name" value="PUA-like_sf"/>
</dbReference>
<dbReference type="InterPro" id="IPR045134">
    <property type="entry name" value="UHRF1/2-like"/>
</dbReference>
<evidence type="ECO:0000313" key="4">
    <source>
        <dbReference type="Proteomes" id="UP000717634"/>
    </source>
</evidence>
<dbReference type="EMBL" id="JAAVTK010000002">
    <property type="protein sequence ID" value="NKI88302.1"/>
    <property type="molecule type" value="Genomic_DNA"/>
</dbReference>
<name>A0ABX1HDQ0_9BACT</name>
<comment type="caution">
    <text evidence="3">The sequence shown here is derived from an EMBL/GenBank/DDBJ whole genome shotgun (WGS) entry which is preliminary data.</text>
</comment>